<protein>
    <submittedName>
        <fullName evidence="1">Uncharacterized protein</fullName>
    </submittedName>
</protein>
<name>A0A0A8Z2F1_ARUDO</name>
<dbReference type="EMBL" id="GBRH01266965">
    <property type="protein sequence ID" value="JAD30930.1"/>
    <property type="molecule type" value="Transcribed_RNA"/>
</dbReference>
<organism evidence="1">
    <name type="scientific">Arundo donax</name>
    <name type="common">Giant reed</name>
    <name type="synonym">Donax arundinaceus</name>
    <dbReference type="NCBI Taxonomy" id="35708"/>
    <lineage>
        <taxon>Eukaryota</taxon>
        <taxon>Viridiplantae</taxon>
        <taxon>Streptophyta</taxon>
        <taxon>Embryophyta</taxon>
        <taxon>Tracheophyta</taxon>
        <taxon>Spermatophyta</taxon>
        <taxon>Magnoliopsida</taxon>
        <taxon>Liliopsida</taxon>
        <taxon>Poales</taxon>
        <taxon>Poaceae</taxon>
        <taxon>PACMAD clade</taxon>
        <taxon>Arundinoideae</taxon>
        <taxon>Arundineae</taxon>
        <taxon>Arundo</taxon>
    </lineage>
</organism>
<reference evidence="1" key="2">
    <citation type="journal article" date="2015" name="Data Brief">
        <title>Shoot transcriptome of the giant reed, Arundo donax.</title>
        <authorList>
            <person name="Barrero R.A."/>
            <person name="Guerrero F.D."/>
            <person name="Moolhuijzen P."/>
            <person name="Goolsby J.A."/>
            <person name="Tidwell J."/>
            <person name="Bellgard S.E."/>
            <person name="Bellgard M.I."/>
        </authorList>
    </citation>
    <scope>NUCLEOTIDE SEQUENCE</scope>
    <source>
        <tissue evidence="1">Shoot tissue taken approximately 20 cm above the soil surface</tissue>
    </source>
</reference>
<proteinExistence type="predicted"/>
<dbReference type="AlphaFoldDB" id="A0A0A8Z2F1"/>
<accession>A0A0A8Z2F1</accession>
<evidence type="ECO:0000313" key="1">
    <source>
        <dbReference type="EMBL" id="JAD30930.1"/>
    </source>
</evidence>
<reference evidence="1" key="1">
    <citation type="submission" date="2014-09" db="EMBL/GenBank/DDBJ databases">
        <authorList>
            <person name="Magalhaes I.L.F."/>
            <person name="Oliveira U."/>
            <person name="Santos F.R."/>
            <person name="Vidigal T.H.D.A."/>
            <person name="Brescovit A.D."/>
            <person name="Santos A.J."/>
        </authorList>
    </citation>
    <scope>NUCLEOTIDE SEQUENCE</scope>
    <source>
        <tissue evidence="1">Shoot tissue taken approximately 20 cm above the soil surface</tissue>
    </source>
</reference>
<sequence length="48" mass="5550">MNMSMHKSCIVPITYVDVALVYQNAPVVHSQVDDMNYMSQVWLTIYTL</sequence>